<evidence type="ECO:0000313" key="2">
    <source>
        <dbReference type="EMBL" id="TFJ80423.1"/>
    </source>
</evidence>
<dbReference type="EMBL" id="SDOX01000166">
    <property type="protein sequence ID" value="TFJ80423.1"/>
    <property type="molecule type" value="Genomic_DNA"/>
</dbReference>
<keyword evidence="3" id="KW-1185">Reference proteome</keyword>
<sequence>MARYIGEEGSGPEGGAGRLVFRCWAHKQPDMKEAGEGWKEFYRLFCLRTGVTGVIPVPPIPTSLPTSLPPSLPASPTALTGGAFPHPPPLLPVPPAAYAGMGGDAEGRVMSGEGGRFGEEEDGGEGGGEGGGRGVVFVPPGGLPGPRVEKKEEEEEEEEEEEMVMEEEEEGERAAGKVEENGGVAPLLVHREI</sequence>
<gene>
    <name evidence="2" type="ORF">NSK_008164</name>
</gene>
<evidence type="ECO:0000313" key="3">
    <source>
        <dbReference type="Proteomes" id="UP000355283"/>
    </source>
</evidence>
<organism evidence="2 3">
    <name type="scientific">Nannochloropsis salina CCMP1776</name>
    <dbReference type="NCBI Taxonomy" id="1027361"/>
    <lineage>
        <taxon>Eukaryota</taxon>
        <taxon>Sar</taxon>
        <taxon>Stramenopiles</taxon>
        <taxon>Ochrophyta</taxon>
        <taxon>Eustigmatophyceae</taxon>
        <taxon>Eustigmatales</taxon>
        <taxon>Monodopsidaceae</taxon>
        <taxon>Microchloropsis</taxon>
        <taxon>Microchloropsis salina</taxon>
    </lineage>
</organism>
<dbReference type="AlphaFoldDB" id="A0A4D9CSB7"/>
<comment type="caution">
    <text evidence="2">The sequence shown here is derived from an EMBL/GenBank/DDBJ whole genome shotgun (WGS) entry which is preliminary data.</text>
</comment>
<name>A0A4D9CSB7_9STRA</name>
<feature type="region of interest" description="Disordered" evidence="1">
    <location>
        <begin position="114"/>
        <end position="193"/>
    </location>
</feature>
<reference evidence="2 3" key="1">
    <citation type="submission" date="2019-01" db="EMBL/GenBank/DDBJ databases">
        <title>Nuclear Genome Assembly of the Microalgal Biofuel strain Nannochloropsis salina CCMP1776.</title>
        <authorList>
            <person name="Hovde B."/>
        </authorList>
    </citation>
    <scope>NUCLEOTIDE SEQUENCE [LARGE SCALE GENOMIC DNA]</scope>
    <source>
        <strain evidence="2 3">CCMP1776</strain>
    </source>
</reference>
<accession>A0A4D9CSB7</accession>
<feature type="compositionally biased region" description="Acidic residues" evidence="1">
    <location>
        <begin position="152"/>
        <end position="171"/>
    </location>
</feature>
<dbReference type="Proteomes" id="UP000355283">
    <property type="component" value="Unassembled WGS sequence"/>
</dbReference>
<evidence type="ECO:0000256" key="1">
    <source>
        <dbReference type="SAM" id="MobiDB-lite"/>
    </source>
</evidence>
<feature type="compositionally biased region" description="Gly residues" evidence="1">
    <location>
        <begin position="125"/>
        <end position="134"/>
    </location>
</feature>
<protein>
    <submittedName>
        <fullName evidence="2">Uncharacterized protein</fullName>
    </submittedName>
</protein>
<proteinExistence type="predicted"/>